<evidence type="ECO:0000256" key="1">
    <source>
        <dbReference type="ARBA" id="ARBA00004651"/>
    </source>
</evidence>
<feature type="transmembrane region" description="Helical" evidence="6">
    <location>
        <begin position="231"/>
        <end position="248"/>
    </location>
</feature>
<feature type="transmembrane region" description="Helical" evidence="6">
    <location>
        <begin position="130"/>
        <end position="150"/>
    </location>
</feature>
<feature type="transmembrane region" description="Helical" evidence="6">
    <location>
        <begin position="14"/>
        <end position="36"/>
    </location>
</feature>
<feature type="transmembrane region" description="Helical" evidence="6">
    <location>
        <begin position="403"/>
        <end position="425"/>
    </location>
</feature>
<protein>
    <submittedName>
        <fullName evidence="7">Uncharacterized protein</fullName>
    </submittedName>
</protein>
<feature type="transmembrane region" description="Helical" evidence="6">
    <location>
        <begin position="56"/>
        <end position="75"/>
    </location>
</feature>
<keyword evidence="4 6" id="KW-1133">Transmembrane helix</keyword>
<evidence type="ECO:0000256" key="6">
    <source>
        <dbReference type="SAM" id="Phobius"/>
    </source>
</evidence>
<feature type="transmembrane region" description="Helical" evidence="6">
    <location>
        <begin position="96"/>
        <end position="118"/>
    </location>
</feature>
<keyword evidence="2" id="KW-1003">Cell membrane</keyword>
<organism evidence="7 8">
    <name type="scientific">Photobacterium galatheae</name>
    <dbReference type="NCBI Taxonomy" id="1654360"/>
    <lineage>
        <taxon>Bacteria</taxon>
        <taxon>Pseudomonadati</taxon>
        <taxon>Pseudomonadota</taxon>
        <taxon>Gammaproteobacteria</taxon>
        <taxon>Vibrionales</taxon>
        <taxon>Vibrionaceae</taxon>
        <taxon>Photobacterium</taxon>
    </lineage>
</organism>
<evidence type="ECO:0000256" key="2">
    <source>
        <dbReference type="ARBA" id="ARBA00022475"/>
    </source>
</evidence>
<dbReference type="AlphaFoldDB" id="A0A066RUD2"/>
<dbReference type="PANTHER" id="PTHR30250:SF11">
    <property type="entry name" value="O-ANTIGEN TRANSPORTER-RELATED"/>
    <property type="match status" value="1"/>
</dbReference>
<keyword evidence="8" id="KW-1185">Reference proteome</keyword>
<feature type="transmembrane region" description="Helical" evidence="6">
    <location>
        <begin position="188"/>
        <end position="210"/>
    </location>
</feature>
<dbReference type="STRING" id="1654360.EA58_12080"/>
<evidence type="ECO:0000256" key="3">
    <source>
        <dbReference type="ARBA" id="ARBA00022692"/>
    </source>
</evidence>
<feature type="transmembrane region" description="Helical" evidence="6">
    <location>
        <begin position="314"/>
        <end position="335"/>
    </location>
</feature>
<keyword evidence="5 6" id="KW-0472">Membrane</keyword>
<dbReference type="OrthoDB" id="6283795at2"/>
<evidence type="ECO:0000313" key="8">
    <source>
        <dbReference type="Proteomes" id="UP000027192"/>
    </source>
</evidence>
<dbReference type="EMBL" id="JMIB01000023">
    <property type="protein sequence ID" value="KDM91302.1"/>
    <property type="molecule type" value="Genomic_DNA"/>
</dbReference>
<gene>
    <name evidence="7" type="ORF">EA58_12080</name>
</gene>
<proteinExistence type="predicted"/>
<dbReference type="Pfam" id="PF01943">
    <property type="entry name" value="Polysacc_synt"/>
    <property type="match status" value="1"/>
</dbReference>
<accession>A0A066RUD2</accession>
<comment type="caution">
    <text evidence="7">The sequence shown here is derived from an EMBL/GenBank/DDBJ whole genome shotgun (WGS) entry which is preliminary data.</text>
</comment>
<evidence type="ECO:0000313" key="7">
    <source>
        <dbReference type="EMBL" id="KDM91302.1"/>
    </source>
</evidence>
<reference evidence="7 8" key="1">
    <citation type="submission" date="2014-04" db="EMBL/GenBank/DDBJ databases">
        <title>Draft genome sequence of Photobacterium halotolerans S2753: a solonamide, ngercheumicin and holomycin producer.</title>
        <authorList>
            <person name="Machado H.R."/>
            <person name="Gram L."/>
        </authorList>
    </citation>
    <scope>NUCLEOTIDE SEQUENCE [LARGE SCALE GENOMIC DNA]</scope>
    <source>
        <strain evidence="7 8">S2753</strain>
    </source>
</reference>
<sequence length="439" mass="48310">MDSRSEKTGALSGYIRSGFLIMLSSLVLGFIADYLLNLTLSHALPAHQYGDYKVAYAFATLSGVIILLGGDRIAPRILATAIVEQNRGYVLSFLRFYLGIALLLSMLIITATYLAGLLHFGETDLAEHHPLMQIAFVIPLIACGALLSRVLQSAKMLALSNLPWRLGLPLIKMGAVVLLMFTLSQVEIWHVILSGGITVAGITLFQWYKIRSLGFIDSTQAIPPLTEKRQLLFWSVPMMLTMLISIALNQVDLFMLEILADEHEVGHFAAAATTAHLLPVAQVTIAGIFLPLMGPAMDESPELAKKLFWRAQKIIMLTIFILATGELYYGSWLLSFFGNNFQQAEQALYWLIIAYAIWGFSGFTSTWLQYSHHGRSIVIIGVLTLLADITANFWLIPVMGMKGAAIATCLAMSLAAASTWFQFAFSARRCLAESPNAQP</sequence>
<keyword evidence="3 6" id="KW-0812">Transmembrane</keyword>
<evidence type="ECO:0000256" key="5">
    <source>
        <dbReference type="ARBA" id="ARBA00023136"/>
    </source>
</evidence>
<feature type="transmembrane region" description="Helical" evidence="6">
    <location>
        <begin position="162"/>
        <end position="182"/>
    </location>
</feature>
<name>A0A066RUD2_9GAMM</name>
<dbReference type="Proteomes" id="UP000027192">
    <property type="component" value="Unassembled WGS sequence"/>
</dbReference>
<feature type="transmembrane region" description="Helical" evidence="6">
    <location>
        <begin position="347"/>
        <end position="370"/>
    </location>
</feature>
<dbReference type="PANTHER" id="PTHR30250">
    <property type="entry name" value="PST FAMILY PREDICTED COLANIC ACID TRANSPORTER"/>
    <property type="match status" value="1"/>
</dbReference>
<feature type="transmembrane region" description="Helical" evidence="6">
    <location>
        <begin position="268"/>
        <end position="293"/>
    </location>
</feature>
<dbReference type="InterPro" id="IPR050833">
    <property type="entry name" value="Poly_Biosynth_Transport"/>
</dbReference>
<feature type="transmembrane region" description="Helical" evidence="6">
    <location>
        <begin position="377"/>
        <end position="397"/>
    </location>
</feature>
<evidence type="ECO:0000256" key="4">
    <source>
        <dbReference type="ARBA" id="ARBA00022989"/>
    </source>
</evidence>
<dbReference type="GO" id="GO:0005886">
    <property type="term" value="C:plasma membrane"/>
    <property type="evidence" value="ECO:0007669"/>
    <property type="project" value="UniProtKB-SubCell"/>
</dbReference>
<dbReference type="RefSeq" id="WP_036752738.1">
    <property type="nucleotide sequence ID" value="NZ_JAGSGC010000010.1"/>
</dbReference>
<dbReference type="InterPro" id="IPR002797">
    <property type="entry name" value="Polysacc_synth"/>
</dbReference>
<comment type="subcellular location">
    <subcellularLocation>
        <location evidence="1">Cell membrane</location>
        <topology evidence="1">Multi-pass membrane protein</topology>
    </subcellularLocation>
</comment>